<dbReference type="PANTHER" id="PTHR33112">
    <property type="entry name" value="DOMAIN PROTEIN, PUTATIVE-RELATED"/>
    <property type="match status" value="1"/>
</dbReference>
<keyword evidence="3" id="KW-1185">Reference proteome</keyword>
<dbReference type="HOGENOM" id="CLU_496128_0_0_1"/>
<sequence length="549" mass="62789">MLGNKTELHGLLRQHVRNNDCATLQLRLQNDTINERRDSCRLNTDTVRSWLQYCETYHGHACRQVTTRSVSLDLINCQSLCVETYDGLRQVPYVALSYVWGLTSESSQYSIEEINGIRRIGPFLPRVVSDAIAATKSIGFQYLWVDKFCIHKDQAKKQEQIRHMDFVYEKADLTIVAAAGSDENFGLPGVGTTQRSAPTLIRLGQATITWPTRDPQRTIRSSKWETRGWTFQESALSRRRLVFLEDQAYFECNSMNCLENIQIPLDAAHVRSRNKIGNHIRSGMLNKSQVSGIMHRDPAQISHEHSFYQYMSAVEQYTARELGQDADSLNAFEGLLRLFRRRREPLLDIWGLCYPMHCSKDVVEQYFVRSLSWYHTKGYASSEETRPRRRQGFPSWTWAGWAGRVGYCDLSGGPSSNPISLLRSAHLESPAGAIRGLASLGQQSRKARRGERILRLEGRVIPKNTFDAEQLGKRVTWHLTEACSGQVQYVLIGSLPLWRQTLIALVLRAHSTHDIWLRIGLCIIGNASWRFDCPQLDVARCNWSILRVE</sequence>
<accession>A0A0B4I1H5</accession>
<evidence type="ECO:0000313" key="2">
    <source>
        <dbReference type="EMBL" id="KID86179.1"/>
    </source>
</evidence>
<dbReference type="AlphaFoldDB" id="A0A0B4I1H5"/>
<comment type="caution">
    <text evidence="2">The sequence shown here is derived from an EMBL/GenBank/DDBJ whole genome shotgun (WGS) entry which is preliminary data.</text>
</comment>
<dbReference type="InterPro" id="IPR010730">
    <property type="entry name" value="HET"/>
</dbReference>
<feature type="domain" description="Heterokaryon incompatibility" evidence="1">
    <location>
        <begin position="93"/>
        <end position="233"/>
    </location>
</feature>
<organism evidence="2 3">
    <name type="scientific">Metarhizium guizhouense (strain ARSEF 977)</name>
    <dbReference type="NCBI Taxonomy" id="1276136"/>
    <lineage>
        <taxon>Eukaryota</taxon>
        <taxon>Fungi</taxon>
        <taxon>Dikarya</taxon>
        <taxon>Ascomycota</taxon>
        <taxon>Pezizomycotina</taxon>
        <taxon>Sordariomycetes</taxon>
        <taxon>Hypocreomycetidae</taxon>
        <taxon>Hypocreales</taxon>
        <taxon>Clavicipitaceae</taxon>
        <taxon>Metarhizium</taxon>
    </lineage>
</organism>
<dbReference type="Proteomes" id="UP000031192">
    <property type="component" value="Unassembled WGS sequence"/>
</dbReference>
<dbReference type="Pfam" id="PF06985">
    <property type="entry name" value="HET"/>
    <property type="match status" value="1"/>
</dbReference>
<proteinExistence type="predicted"/>
<dbReference type="EMBL" id="AZNH01000023">
    <property type="protein sequence ID" value="KID86179.1"/>
    <property type="molecule type" value="Genomic_DNA"/>
</dbReference>
<reference evidence="2 3" key="1">
    <citation type="journal article" date="2014" name="Proc. Natl. Acad. Sci. U.S.A.">
        <title>Trajectory and genomic determinants of fungal-pathogen speciation and host adaptation.</title>
        <authorList>
            <person name="Hu X."/>
            <person name="Xiao G."/>
            <person name="Zheng P."/>
            <person name="Shang Y."/>
            <person name="Su Y."/>
            <person name="Zhang X."/>
            <person name="Liu X."/>
            <person name="Zhan S."/>
            <person name="St Leger R.J."/>
            <person name="Wang C."/>
        </authorList>
    </citation>
    <scope>NUCLEOTIDE SEQUENCE [LARGE SCALE GENOMIC DNA]</scope>
    <source>
        <strain evidence="2 3">ARSEF 977</strain>
    </source>
</reference>
<name>A0A0B4I1H5_METGA</name>
<dbReference type="PANTHER" id="PTHR33112:SF1">
    <property type="entry name" value="HETEROKARYON INCOMPATIBILITY DOMAIN-CONTAINING PROTEIN"/>
    <property type="match status" value="1"/>
</dbReference>
<evidence type="ECO:0000259" key="1">
    <source>
        <dbReference type="Pfam" id="PF06985"/>
    </source>
</evidence>
<protein>
    <submittedName>
        <fullName evidence="2">Heterokaryon incompatibility</fullName>
    </submittedName>
</protein>
<gene>
    <name evidence="2" type="ORF">MGU_06612</name>
</gene>
<evidence type="ECO:0000313" key="3">
    <source>
        <dbReference type="Proteomes" id="UP000031192"/>
    </source>
</evidence>